<accession>A0ACB0L533</accession>
<proteinExistence type="predicted"/>
<comment type="caution">
    <text evidence="1">The sequence shown here is derived from an EMBL/GenBank/DDBJ whole genome shotgun (WGS) entry which is preliminary data.</text>
</comment>
<dbReference type="EMBL" id="CASHSV030000409">
    <property type="protein sequence ID" value="CAJ2663363.1"/>
    <property type="molecule type" value="Genomic_DNA"/>
</dbReference>
<protein>
    <submittedName>
        <fullName evidence="1">Uncharacterized protein</fullName>
    </submittedName>
</protein>
<name>A0ACB0L533_TRIPR</name>
<evidence type="ECO:0000313" key="1">
    <source>
        <dbReference type="EMBL" id="CAJ2663363.1"/>
    </source>
</evidence>
<organism evidence="1 2">
    <name type="scientific">Trifolium pratense</name>
    <name type="common">Red clover</name>
    <dbReference type="NCBI Taxonomy" id="57577"/>
    <lineage>
        <taxon>Eukaryota</taxon>
        <taxon>Viridiplantae</taxon>
        <taxon>Streptophyta</taxon>
        <taxon>Embryophyta</taxon>
        <taxon>Tracheophyta</taxon>
        <taxon>Spermatophyta</taxon>
        <taxon>Magnoliopsida</taxon>
        <taxon>eudicotyledons</taxon>
        <taxon>Gunneridae</taxon>
        <taxon>Pentapetalae</taxon>
        <taxon>rosids</taxon>
        <taxon>fabids</taxon>
        <taxon>Fabales</taxon>
        <taxon>Fabaceae</taxon>
        <taxon>Papilionoideae</taxon>
        <taxon>50 kb inversion clade</taxon>
        <taxon>NPAAA clade</taxon>
        <taxon>Hologalegina</taxon>
        <taxon>IRL clade</taxon>
        <taxon>Trifolieae</taxon>
        <taxon>Trifolium</taxon>
    </lineage>
</organism>
<reference evidence="1" key="1">
    <citation type="submission" date="2023-10" db="EMBL/GenBank/DDBJ databases">
        <authorList>
            <person name="Rodriguez Cubillos JULIANA M."/>
            <person name="De Vega J."/>
        </authorList>
    </citation>
    <scope>NUCLEOTIDE SEQUENCE</scope>
</reference>
<dbReference type="Proteomes" id="UP001177021">
    <property type="component" value="Unassembled WGS sequence"/>
</dbReference>
<evidence type="ECO:0000313" key="2">
    <source>
        <dbReference type="Proteomes" id="UP001177021"/>
    </source>
</evidence>
<keyword evidence="2" id="KW-1185">Reference proteome</keyword>
<gene>
    <name evidence="1" type="ORF">MILVUS5_LOCUS28807</name>
</gene>
<sequence>MFFGLSGRCKSLSVLTSCLLTQTRLSLLHFTRASLVHQMKPPFVGFIRILGFLVFVSAFCCSSSTDGSTKMQKTLAIIKPDGLLGNYTDDIKRTILEYGFNIVKEKIVQLDDATVKRFYAEHSSKSFFSNLVKYMTSGPVLIMILEKNNAIADWRALMGPTDASNAKITHPHSIRAKCGLDTEKNCVHGSDSPKSAQREILFFFKELSADVITEHDEL</sequence>